<sequence length="128" mass="14061">MANVASVLEGPTADSTSSPSPSSPSLGMDDKQKTIAIIVLLAAVAILMGLSVYLAIHTCAVKRRLTREIKEQADIDAKVADTMKREVEQQSQNLMQMSQATMARNLGNPYLEPSETPVEKKRGWFWKK</sequence>
<dbReference type="AlphaFoldDB" id="A0A8H3YFP1"/>
<name>A0A8H3YFP1_9TREE</name>
<feature type="region of interest" description="Disordered" evidence="1">
    <location>
        <begin position="1"/>
        <end position="28"/>
    </location>
</feature>
<evidence type="ECO:0000256" key="1">
    <source>
        <dbReference type="SAM" id="MobiDB-lite"/>
    </source>
</evidence>
<protein>
    <submittedName>
        <fullName evidence="3">Uncharacterized protein</fullName>
    </submittedName>
</protein>
<keyword evidence="2" id="KW-0812">Transmembrane</keyword>
<feature type="transmembrane region" description="Helical" evidence="2">
    <location>
        <begin position="35"/>
        <end position="56"/>
    </location>
</feature>
<keyword evidence="2" id="KW-1133">Transmembrane helix</keyword>
<feature type="compositionally biased region" description="Low complexity" evidence="1">
    <location>
        <begin position="15"/>
        <end position="25"/>
    </location>
</feature>
<organism evidence="3 4">
    <name type="scientific">Naganishia liquefaciens</name>
    <dbReference type="NCBI Taxonomy" id="104408"/>
    <lineage>
        <taxon>Eukaryota</taxon>
        <taxon>Fungi</taxon>
        <taxon>Dikarya</taxon>
        <taxon>Basidiomycota</taxon>
        <taxon>Agaricomycotina</taxon>
        <taxon>Tremellomycetes</taxon>
        <taxon>Filobasidiales</taxon>
        <taxon>Filobasidiaceae</taxon>
        <taxon>Naganishia</taxon>
    </lineage>
</organism>
<accession>A0A8H3YFP1</accession>
<dbReference type="EMBL" id="BLZA01000023">
    <property type="protein sequence ID" value="GHJ87940.1"/>
    <property type="molecule type" value="Genomic_DNA"/>
</dbReference>
<keyword evidence="2" id="KW-0472">Membrane</keyword>
<comment type="caution">
    <text evidence="3">The sequence shown here is derived from an EMBL/GenBank/DDBJ whole genome shotgun (WGS) entry which is preliminary data.</text>
</comment>
<evidence type="ECO:0000256" key="2">
    <source>
        <dbReference type="SAM" id="Phobius"/>
    </source>
</evidence>
<evidence type="ECO:0000313" key="3">
    <source>
        <dbReference type="EMBL" id="GHJ87940.1"/>
    </source>
</evidence>
<reference evidence="3" key="1">
    <citation type="submission" date="2020-07" db="EMBL/GenBank/DDBJ databases">
        <title>Draft Genome Sequence of a Deep-Sea Yeast, Naganishia (Cryptococcus) liquefaciens strain N6.</title>
        <authorList>
            <person name="Han Y.W."/>
            <person name="Kajitani R."/>
            <person name="Morimoto H."/>
            <person name="Parhat M."/>
            <person name="Tsubouchi H."/>
            <person name="Bakenova O."/>
            <person name="Ogata M."/>
            <person name="Argunhan B."/>
            <person name="Aoki R."/>
            <person name="Kajiwara S."/>
            <person name="Itoh T."/>
            <person name="Iwasaki H."/>
        </authorList>
    </citation>
    <scope>NUCLEOTIDE SEQUENCE</scope>
    <source>
        <strain evidence="3">N6</strain>
    </source>
</reference>
<proteinExistence type="predicted"/>
<keyword evidence="4" id="KW-1185">Reference proteome</keyword>
<evidence type="ECO:0000313" key="4">
    <source>
        <dbReference type="Proteomes" id="UP000620104"/>
    </source>
</evidence>
<gene>
    <name evidence="3" type="ORF">NliqN6_4342</name>
</gene>
<dbReference type="Proteomes" id="UP000620104">
    <property type="component" value="Unassembled WGS sequence"/>
</dbReference>